<comment type="caution">
    <text evidence="2">The sequence shown here is derived from an EMBL/GenBank/DDBJ whole genome shotgun (WGS) entry which is preliminary data.</text>
</comment>
<accession>A0A9N9EUD4</accession>
<dbReference type="EMBL" id="CAJVPP010008240">
    <property type="protein sequence ID" value="CAG8695349.1"/>
    <property type="molecule type" value="Genomic_DNA"/>
</dbReference>
<gene>
    <name evidence="2" type="ORF">FMOSSE_LOCUS13549</name>
</gene>
<evidence type="ECO:0000256" key="1">
    <source>
        <dbReference type="SAM" id="Coils"/>
    </source>
</evidence>
<sequence>MVHAQDFIENKFPKDVKEIRAYNDDLEGHLDLSKYPNLNKIEFGSNSRLRSLKLARPNKISYISIFHSGVDDLTFLADTPNLQTICLSRTGEKIGDGPGNAYIAKALREACQENYRLLSQSDQQIERERENNKELKQKFANAQQENQALKNQSQQKQQIINDQQSQMNELSNIAFPNNPYDFTKLKQDIIRLKFQELAPQVRNESAKLVRLISEAKNKAGNFSSVVDLILDTQRQIVKKNETSQQDKLIGIMEAYQTILASSLEGKLQKLLNKKTEVLELEKHLASLQQNLSGK</sequence>
<dbReference type="AlphaFoldDB" id="A0A9N9EUD4"/>
<keyword evidence="3" id="KW-1185">Reference proteome</keyword>
<dbReference type="Proteomes" id="UP000789375">
    <property type="component" value="Unassembled WGS sequence"/>
</dbReference>
<evidence type="ECO:0000313" key="3">
    <source>
        <dbReference type="Proteomes" id="UP000789375"/>
    </source>
</evidence>
<organism evidence="2 3">
    <name type="scientific">Funneliformis mosseae</name>
    <name type="common">Endomycorrhizal fungus</name>
    <name type="synonym">Glomus mosseae</name>
    <dbReference type="NCBI Taxonomy" id="27381"/>
    <lineage>
        <taxon>Eukaryota</taxon>
        <taxon>Fungi</taxon>
        <taxon>Fungi incertae sedis</taxon>
        <taxon>Mucoromycota</taxon>
        <taxon>Glomeromycotina</taxon>
        <taxon>Glomeromycetes</taxon>
        <taxon>Glomerales</taxon>
        <taxon>Glomeraceae</taxon>
        <taxon>Funneliformis</taxon>
    </lineage>
</organism>
<keyword evidence="1" id="KW-0175">Coiled coil</keyword>
<reference evidence="2" key="1">
    <citation type="submission" date="2021-06" db="EMBL/GenBank/DDBJ databases">
        <authorList>
            <person name="Kallberg Y."/>
            <person name="Tangrot J."/>
            <person name="Rosling A."/>
        </authorList>
    </citation>
    <scope>NUCLEOTIDE SEQUENCE</scope>
    <source>
        <strain evidence="2">87-6 pot B 2015</strain>
    </source>
</reference>
<protein>
    <submittedName>
        <fullName evidence="2">2146_t:CDS:1</fullName>
    </submittedName>
</protein>
<evidence type="ECO:0000313" key="2">
    <source>
        <dbReference type="EMBL" id="CAG8695349.1"/>
    </source>
</evidence>
<feature type="coiled-coil region" evidence="1">
    <location>
        <begin position="118"/>
        <end position="166"/>
    </location>
</feature>
<proteinExistence type="predicted"/>
<name>A0A9N9EUD4_FUNMO</name>